<name>A0A0D2WGD2_CAPO3</name>
<dbReference type="Pfam" id="PF06602">
    <property type="entry name" value="Myotub-related"/>
    <property type="match status" value="1"/>
</dbReference>
<dbReference type="eggNOG" id="KOG1819">
    <property type="taxonomic scope" value="Eukaryota"/>
</dbReference>
<feature type="compositionally biased region" description="Low complexity" evidence="12">
    <location>
        <begin position="564"/>
        <end position="577"/>
    </location>
</feature>
<evidence type="ECO:0000256" key="1">
    <source>
        <dbReference type="ARBA" id="ARBA00004370"/>
    </source>
</evidence>
<feature type="region of interest" description="Disordered" evidence="12">
    <location>
        <begin position="589"/>
        <end position="614"/>
    </location>
</feature>
<gene>
    <name evidence="15" type="ORF">CAOG_000119</name>
</gene>
<dbReference type="InterPro" id="IPR016130">
    <property type="entry name" value="Tyr_Pase_AS"/>
</dbReference>
<keyword evidence="7" id="KW-0472">Membrane</keyword>
<dbReference type="PhylomeDB" id="A0A0D2WGD2"/>
<dbReference type="Pfam" id="PF01363">
    <property type="entry name" value="FYVE"/>
    <property type="match status" value="1"/>
</dbReference>
<feature type="compositionally biased region" description="Polar residues" evidence="12">
    <location>
        <begin position="417"/>
        <end position="433"/>
    </location>
</feature>
<feature type="region of interest" description="Disordered" evidence="12">
    <location>
        <begin position="379"/>
        <end position="444"/>
    </location>
</feature>
<dbReference type="InterPro" id="IPR000306">
    <property type="entry name" value="Znf_FYVE"/>
</dbReference>
<feature type="compositionally biased region" description="Low complexity" evidence="12">
    <location>
        <begin position="82"/>
        <end position="104"/>
    </location>
</feature>
<feature type="region of interest" description="Disordered" evidence="12">
    <location>
        <begin position="1"/>
        <end position="169"/>
    </location>
</feature>
<evidence type="ECO:0000259" key="14">
    <source>
        <dbReference type="PROSITE" id="PS51339"/>
    </source>
</evidence>
<evidence type="ECO:0000259" key="13">
    <source>
        <dbReference type="PROSITE" id="PS50178"/>
    </source>
</evidence>
<dbReference type="GO" id="GO:0016020">
    <property type="term" value="C:membrane"/>
    <property type="evidence" value="ECO:0007669"/>
    <property type="project" value="UniProtKB-SubCell"/>
</dbReference>
<evidence type="ECO:0000256" key="3">
    <source>
        <dbReference type="ARBA" id="ARBA00022723"/>
    </source>
</evidence>
<evidence type="ECO:0000256" key="8">
    <source>
        <dbReference type="ARBA" id="ARBA00032571"/>
    </source>
</evidence>
<feature type="binding site" evidence="10">
    <location>
        <begin position="890"/>
        <end position="896"/>
    </location>
    <ligand>
        <name>substrate</name>
    </ligand>
</feature>
<feature type="compositionally biased region" description="Low complexity" evidence="12">
    <location>
        <begin position="434"/>
        <end position="444"/>
    </location>
</feature>
<dbReference type="CDD" id="cd14507">
    <property type="entry name" value="PTP-MTM-like"/>
    <property type="match status" value="1"/>
</dbReference>
<dbReference type="SUPFAM" id="SSF52799">
    <property type="entry name" value="(Phosphotyrosine protein) phosphatases II"/>
    <property type="match status" value="1"/>
</dbReference>
<dbReference type="GO" id="GO:0052629">
    <property type="term" value="F:phosphatidylinositol-3,5-bisphosphate 3-phosphatase activity"/>
    <property type="evidence" value="ECO:0007669"/>
    <property type="project" value="UniProtKB-EC"/>
</dbReference>
<feature type="compositionally biased region" description="Polar residues" evidence="12">
    <location>
        <begin position="59"/>
        <end position="73"/>
    </location>
</feature>
<dbReference type="PANTHER" id="PTHR10807">
    <property type="entry name" value="MYOTUBULARIN-RELATED"/>
    <property type="match status" value="1"/>
</dbReference>
<dbReference type="PROSITE" id="PS50178">
    <property type="entry name" value="ZF_FYVE"/>
    <property type="match status" value="1"/>
</dbReference>
<dbReference type="Gene3D" id="3.30.40.10">
    <property type="entry name" value="Zinc/RING finger domain, C3HC4 (zinc finger)"/>
    <property type="match status" value="1"/>
</dbReference>
<dbReference type="eggNOG" id="KOG4471">
    <property type="taxonomic scope" value="Eukaryota"/>
</dbReference>
<keyword evidence="5" id="KW-0378">Hydrolase</keyword>
<feature type="region of interest" description="Disordered" evidence="12">
    <location>
        <begin position="203"/>
        <end position="234"/>
    </location>
</feature>
<dbReference type="InterPro" id="IPR011011">
    <property type="entry name" value="Znf_FYVE_PHD"/>
</dbReference>
<comment type="subcellular location">
    <subcellularLocation>
        <location evidence="1">Membrane</location>
    </subcellularLocation>
</comment>
<sequence>MDNSSSARDDDAVQRIAQCPPLLPLPPGTATPTPIATTTPPTTTTAPPLTATATLETAGSATPTGEPSSSQDPSAPGVQLLTPSTSTSSSSSSSSSAAPARSATELPTRELSYASALVASKRSAGVASPAPQAAPSSSSLSSRSSTQQKPKQASTAEQARPPGDGILSNVTVDTMEQDEGDLPSQSLLPRATATQSLVSLVGRNAGGNGSHDPSPMPVGRSFVSSPPTGRKLSKDEFDMEDWTSVDGDATTSLALDDVKFDGHPGERKLGVEWCHIRTAGSSSWNEAAQLVLTNYRICVQGQSNAGQAPVPRLDIPLMLVELVTPVDATRLDIFCKDLRKVHLAFTTADACASFQRQLQFMLQPNNVSDLFAFRRLADEQEAPPRQSSSGEPDCLSSVTNNNGNNYNHGGLLAIPTTDPNSCPIQRQSPQIHHSSSTESGSGGSATALLTRVQNRSIATRTHSASSDPSSVPSKISDAVWRGLSWASSASKSLLAGRAEDRLEDESTGARPINRPLRDADLSDVDQPLPSSYEEVSAFDLAATLRRFSGEGGFHRPEQHHRHPSFSASSPTSPSSLLASSHPIAIASAAHGSRDDSELDLSTSPHRRSLKNSRSLTSLVAGADAARDPSTESALPIPTSAQPILMSQLAPVEMDVEHAAQDLVREFSRLGLTRNVLTRVSTANRSFLLAPTYPTHLVVPREFSDAQLNTVANFRKKGRVPVITWINRANSTVLVRSSQPGVGLTGKRCLEDEQLLAAYANFASRGSSAPPQLPHDPQGTTTPLPLSSRLFIVDARPYASALGNQTLGGGYESELKYPFSKIEFFSIDNMHKVRDGFLELYSSCNVARESSLSAQVFAQSRWMQFMLALFVGAKAIVNKMTVESTSVNVHCSDGWDRTPQLVTLAQIMMDPYYRTIQGFRILIEKDWLHFGHKFADRCGHSVPASDRHERSPIFVQWLDCIYQLMVQFPQAFEFSEDFLLRLIEHCSSCMFGTFLFNNHRERLLHDTASKTRSVWTEFRDDMQTDILNLRYKFSSVVLDPSTDRLSLWQSLFFRGNPALAVQCQAKRDAARQAEQQEYKQARLEAERWYEACRIKSNAMRLRLLAKPRFDAWRQYAKERAELHAEAKLVVAENMELLLLRVGQELAKIVDNPLHESTAASTTHYDSDSNSGCFEFPEEDEEHEVDAAKKALRPNSLGPLRRLLSGSSTTSSSTTSLPSVLWVPDEMVTSCRHCHCAFTLTKRRHHCRECGQIFCGLCSDFELVVPRIGKNTPSRVCLNCHALLTTNKWSLPPPS</sequence>
<dbReference type="OrthoDB" id="271628at2759"/>
<feature type="compositionally biased region" description="Polar residues" evidence="12">
    <location>
        <begin position="146"/>
        <end position="157"/>
    </location>
</feature>
<feature type="region of interest" description="Disordered" evidence="12">
    <location>
        <begin position="549"/>
        <end position="577"/>
    </location>
</feature>
<feature type="active site" description="Phosphocysteine intermediate" evidence="9">
    <location>
        <position position="890"/>
    </location>
</feature>
<reference evidence="16" key="1">
    <citation type="submission" date="2011-02" db="EMBL/GenBank/DDBJ databases">
        <title>The Genome Sequence of Capsaspora owczarzaki ATCC 30864.</title>
        <authorList>
            <person name="Russ C."/>
            <person name="Cuomo C."/>
            <person name="Burger G."/>
            <person name="Gray M.W."/>
            <person name="Holland P.W.H."/>
            <person name="King N."/>
            <person name="Lang F.B.F."/>
            <person name="Roger A.J."/>
            <person name="Ruiz-Trillo I."/>
            <person name="Young S.K."/>
            <person name="Zeng Q."/>
            <person name="Gargeya S."/>
            <person name="Alvarado L."/>
            <person name="Berlin A."/>
            <person name="Chapman S.B."/>
            <person name="Chen Z."/>
            <person name="Freedman E."/>
            <person name="Gellesch M."/>
            <person name="Goldberg J."/>
            <person name="Griggs A."/>
            <person name="Gujja S."/>
            <person name="Heilman E."/>
            <person name="Heiman D."/>
            <person name="Howarth C."/>
            <person name="Mehta T."/>
            <person name="Neiman D."/>
            <person name="Pearson M."/>
            <person name="Roberts A."/>
            <person name="Saif S."/>
            <person name="Shea T."/>
            <person name="Shenoy N."/>
            <person name="Sisk P."/>
            <person name="Stolte C."/>
            <person name="Sykes S."/>
            <person name="White J."/>
            <person name="Yandava C."/>
            <person name="Haas B."/>
            <person name="Nusbaum C."/>
            <person name="Birren B."/>
        </authorList>
    </citation>
    <scope>NUCLEOTIDE SEQUENCE</scope>
    <source>
        <strain evidence="16">ATCC 30864</strain>
    </source>
</reference>
<dbReference type="SUPFAM" id="SSF57903">
    <property type="entry name" value="FYVE/PHD zinc finger"/>
    <property type="match status" value="1"/>
</dbReference>
<dbReference type="STRING" id="595528.A0A0D2WGD2"/>
<dbReference type="GO" id="GO:0005737">
    <property type="term" value="C:cytoplasm"/>
    <property type="evidence" value="ECO:0007669"/>
    <property type="project" value="TreeGrafter"/>
</dbReference>
<dbReference type="Proteomes" id="UP000008743">
    <property type="component" value="Unassembled WGS sequence"/>
</dbReference>
<dbReference type="InterPro" id="IPR017455">
    <property type="entry name" value="Znf_FYVE-rel"/>
</dbReference>
<dbReference type="EMBL" id="KE346360">
    <property type="protein sequence ID" value="KJE88465.1"/>
    <property type="molecule type" value="Genomic_DNA"/>
</dbReference>
<protein>
    <recommendedName>
        <fullName evidence="2">phosphatidylinositol-3,5-bisphosphate 3-phosphatase</fullName>
        <ecNumber evidence="2">3.1.3.95</ecNumber>
    </recommendedName>
    <alternativeName>
        <fullName evidence="8">Phosphatidylinositol-3,5-bisphosphate 3-phosphatase</fullName>
    </alternativeName>
</protein>
<evidence type="ECO:0000256" key="10">
    <source>
        <dbReference type="PIRSR" id="PIRSR630564-2"/>
    </source>
</evidence>
<dbReference type="InterPro" id="IPR029021">
    <property type="entry name" value="Prot-tyrosine_phosphatase-like"/>
</dbReference>
<dbReference type="InterPro" id="IPR013083">
    <property type="entry name" value="Znf_RING/FYVE/PHD"/>
</dbReference>
<dbReference type="EC" id="3.1.3.95" evidence="2"/>
<keyword evidence="4 11" id="KW-0863">Zinc-finger</keyword>
<evidence type="ECO:0000256" key="6">
    <source>
        <dbReference type="ARBA" id="ARBA00022833"/>
    </source>
</evidence>
<evidence type="ECO:0000313" key="16">
    <source>
        <dbReference type="Proteomes" id="UP000008743"/>
    </source>
</evidence>
<dbReference type="SMART" id="SM00064">
    <property type="entry name" value="FYVE"/>
    <property type="match status" value="1"/>
</dbReference>
<feature type="region of interest" description="Disordered" evidence="12">
    <location>
        <begin position="496"/>
        <end position="528"/>
    </location>
</feature>
<keyword evidence="16" id="KW-1185">Reference proteome</keyword>
<feature type="compositionally biased region" description="Low complexity" evidence="12">
    <location>
        <begin position="123"/>
        <end position="145"/>
    </location>
</feature>
<accession>A0A0D2WGD2</accession>
<dbReference type="GO" id="GO:0008270">
    <property type="term" value="F:zinc ion binding"/>
    <property type="evidence" value="ECO:0007669"/>
    <property type="project" value="UniProtKB-KW"/>
</dbReference>
<feature type="compositionally biased region" description="Low complexity" evidence="12">
    <location>
        <begin position="30"/>
        <end position="58"/>
    </location>
</feature>
<evidence type="ECO:0000256" key="11">
    <source>
        <dbReference type="PROSITE-ProRule" id="PRU00091"/>
    </source>
</evidence>
<keyword evidence="6" id="KW-0862">Zinc</keyword>
<organism evidence="15 16">
    <name type="scientific">Capsaspora owczarzaki (strain ATCC 30864)</name>
    <dbReference type="NCBI Taxonomy" id="595528"/>
    <lineage>
        <taxon>Eukaryota</taxon>
        <taxon>Filasterea</taxon>
        <taxon>Capsaspora</taxon>
    </lineage>
</organism>
<feature type="domain" description="Myotubularin phosphatase" evidence="14">
    <location>
        <begin position="656"/>
        <end position="1051"/>
    </location>
</feature>
<evidence type="ECO:0000313" key="15">
    <source>
        <dbReference type="EMBL" id="KJE88465.1"/>
    </source>
</evidence>
<dbReference type="InParanoid" id="A0A0D2WGD2"/>
<dbReference type="InterPro" id="IPR010569">
    <property type="entry name" value="Myotubularin-like_Pase_dom"/>
</dbReference>
<keyword evidence="3" id="KW-0479">Metal-binding</keyword>
<feature type="domain" description="FYVE-type" evidence="13">
    <location>
        <begin position="1223"/>
        <end position="1283"/>
    </location>
</feature>
<dbReference type="PROSITE" id="PS51339">
    <property type="entry name" value="PPASE_MYOTUBULARIN"/>
    <property type="match status" value="1"/>
</dbReference>
<evidence type="ECO:0000256" key="2">
    <source>
        <dbReference type="ARBA" id="ARBA00012903"/>
    </source>
</evidence>
<evidence type="ECO:0000256" key="5">
    <source>
        <dbReference type="ARBA" id="ARBA00022801"/>
    </source>
</evidence>
<dbReference type="PROSITE" id="PS00383">
    <property type="entry name" value="TYR_PHOSPHATASE_1"/>
    <property type="match status" value="1"/>
</dbReference>
<proteinExistence type="predicted"/>
<evidence type="ECO:0000256" key="7">
    <source>
        <dbReference type="ARBA" id="ARBA00023136"/>
    </source>
</evidence>
<dbReference type="SUPFAM" id="SSF50729">
    <property type="entry name" value="PH domain-like"/>
    <property type="match status" value="1"/>
</dbReference>
<feature type="compositionally biased region" description="Low complexity" evidence="12">
    <location>
        <begin position="400"/>
        <end position="410"/>
    </location>
</feature>
<evidence type="ECO:0000256" key="12">
    <source>
        <dbReference type="SAM" id="MobiDB-lite"/>
    </source>
</evidence>
<dbReference type="InterPro" id="IPR030564">
    <property type="entry name" value="Myotubularin"/>
</dbReference>
<evidence type="ECO:0000256" key="4">
    <source>
        <dbReference type="ARBA" id="ARBA00022771"/>
    </source>
</evidence>
<evidence type="ECO:0000256" key="9">
    <source>
        <dbReference type="PIRSR" id="PIRSR630564-1"/>
    </source>
</evidence>